<dbReference type="RefSeq" id="WP_353540428.1">
    <property type="nucleotide sequence ID" value="NZ_BAABRN010000001.1"/>
</dbReference>
<gene>
    <name evidence="1" type="ORF">Dxin01_00164</name>
</gene>
<protein>
    <submittedName>
        <fullName evidence="1">Uncharacterized protein</fullName>
    </submittedName>
</protein>
<proteinExistence type="predicted"/>
<name>A0ABP9V574_9DEIO</name>
<sequence length="61" mass="6494">MNNLLIRQNTTFRATARLTDPSGQALDPSGWKVWSQVREAVDASLVVGFTVKAVGGAFSSA</sequence>
<evidence type="ECO:0000313" key="1">
    <source>
        <dbReference type="EMBL" id="GAA5500443.1"/>
    </source>
</evidence>
<accession>A0ABP9V574</accession>
<reference evidence="1 2" key="1">
    <citation type="submission" date="2024-02" db="EMBL/GenBank/DDBJ databases">
        <title>Deinococcus xinjiangensis NBRC 107630.</title>
        <authorList>
            <person name="Ichikawa N."/>
            <person name="Katano-Makiyama Y."/>
            <person name="Hidaka K."/>
        </authorList>
    </citation>
    <scope>NUCLEOTIDE SEQUENCE [LARGE SCALE GENOMIC DNA]</scope>
    <source>
        <strain evidence="1 2">NBRC 107630</strain>
    </source>
</reference>
<dbReference type="EMBL" id="BAABRN010000001">
    <property type="protein sequence ID" value="GAA5500443.1"/>
    <property type="molecule type" value="Genomic_DNA"/>
</dbReference>
<keyword evidence="2" id="KW-1185">Reference proteome</keyword>
<comment type="caution">
    <text evidence="1">The sequence shown here is derived from an EMBL/GenBank/DDBJ whole genome shotgun (WGS) entry which is preliminary data.</text>
</comment>
<dbReference type="Proteomes" id="UP001458946">
    <property type="component" value="Unassembled WGS sequence"/>
</dbReference>
<evidence type="ECO:0000313" key="2">
    <source>
        <dbReference type="Proteomes" id="UP001458946"/>
    </source>
</evidence>
<organism evidence="1 2">
    <name type="scientific">Deinococcus xinjiangensis</name>
    <dbReference type="NCBI Taxonomy" id="457454"/>
    <lineage>
        <taxon>Bacteria</taxon>
        <taxon>Thermotogati</taxon>
        <taxon>Deinococcota</taxon>
        <taxon>Deinococci</taxon>
        <taxon>Deinococcales</taxon>
        <taxon>Deinococcaceae</taxon>
        <taxon>Deinococcus</taxon>
    </lineage>
</organism>